<comment type="caution">
    <text evidence="1">The sequence shown here is derived from an EMBL/GenBank/DDBJ whole genome shotgun (WGS) entry which is preliminary data.</text>
</comment>
<organism evidence="1 2">
    <name type="scientific">Algoriphagus lacus</name>
    <dbReference type="NCBI Taxonomy" id="2056311"/>
    <lineage>
        <taxon>Bacteria</taxon>
        <taxon>Pseudomonadati</taxon>
        <taxon>Bacteroidota</taxon>
        <taxon>Cytophagia</taxon>
        <taxon>Cytophagales</taxon>
        <taxon>Cyclobacteriaceae</taxon>
        <taxon>Algoriphagus</taxon>
    </lineage>
</organism>
<dbReference type="SUPFAM" id="SSF50939">
    <property type="entry name" value="Sialidases"/>
    <property type="match status" value="1"/>
</dbReference>
<accession>A0A418PNT0</accession>
<proteinExistence type="predicted"/>
<sequence>MFFFSGCVEDNEFKPIKSGPLTLVNHELNGISVNELVIAGDWIFAATTDGVYGKQLNVPSSKFLPLGLQKNDVRDIHPFTVSEILASVVNFTTAATEVKIYRTSNRGTNWNVFDTNFGGSDERFKDGLSDFEAVPGEPNQLYASGQLVVAKSLDKGKTWTPIWGDWGMTAQPLMTLSVNPLKTDEIWVGGQGSIENGYLIKLKNEQEEKSWYDLVPNPTTVKEIVFDRDNPQSIYVGWEGELSKSIDNGKTWQTLINAQENSDFFHGIGISPTKSSRVYAGRWIKAREVQKLEVYYSEDRGATWKTEEFPQIAQGGVWDLKVIKLGNKDRIFMGLDKGGIVELVNDENAVTTNQ</sequence>
<name>A0A418PNT0_9BACT</name>
<dbReference type="AlphaFoldDB" id="A0A418PNT0"/>
<evidence type="ECO:0008006" key="3">
    <source>
        <dbReference type="Google" id="ProtNLM"/>
    </source>
</evidence>
<reference evidence="1 2" key="1">
    <citation type="submission" date="2018-09" db="EMBL/GenBank/DDBJ databases">
        <authorList>
            <person name="Wang X."/>
            <person name="Du Z."/>
        </authorList>
    </citation>
    <scope>NUCLEOTIDE SEQUENCE [LARGE SCALE GENOMIC DNA]</scope>
    <source>
        <strain evidence="1 2">N3</strain>
    </source>
</reference>
<dbReference type="CDD" id="cd15482">
    <property type="entry name" value="Sialidase_non-viral"/>
    <property type="match status" value="1"/>
</dbReference>
<protein>
    <recommendedName>
        <fullName evidence="3">Exo-alpha-sialidase</fullName>
    </recommendedName>
</protein>
<gene>
    <name evidence="1" type="ORF">D0X99_16540</name>
</gene>
<keyword evidence="2" id="KW-1185">Reference proteome</keyword>
<dbReference type="Proteomes" id="UP000283522">
    <property type="component" value="Unassembled WGS sequence"/>
</dbReference>
<dbReference type="InterPro" id="IPR036278">
    <property type="entry name" value="Sialidase_sf"/>
</dbReference>
<dbReference type="EMBL" id="QXML01000009">
    <property type="protein sequence ID" value="RIW13380.1"/>
    <property type="molecule type" value="Genomic_DNA"/>
</dbReference>
<dbReference type="InterPro" id="IPR015943">
    <property type="entry name" value="WD40/YVTN_repeat-like_dom_sf"/>
</dbReference>
<dbReference type="Gene3D" id="2.130.10.10">
    <property type="entry name" value="YVTN repeat-like/Quinoprotein amine dehydrogenase"/>
    <property type="match status" value="2"/>
</dbReference>
<evidence type="ECO:0000313" key="1">
    <source>
        <dbReference type="EMBL" id="RIW13380.1"/>
    </source>
</evidence>
<evidence type="ECO:0000313" key="2">
    <source>
        <dbReference type="Proteomes" id="UP000283522"/>
    </source>
</evidence>